<name>A0A913Y697_EXADI</name>
<dbReference type="PANTHER" id="PTHR44329">
    <property type="entry name" value="SERINE/THREONINE-PROTEIN KINASE TNNI3K-RELATED"/>
    <property type="match status" value="1"/>
</dbReference>
<dbReference type="Gene3D" id="3.30.200.20">
    <property type="entry name" value="Phosphorylase Kinase, domain 1"/>
    <property type="match status" value="1"/>
</dbReference>
<dbReference type="InterPro" id="IPR051681">
    <property type="entry name" value="Ser/Thr_Kinases-Pseudokinases"/>
</dbReference>
<dbReference type="Pfam" id="PF00069">
    <property type="entry name" value="Pkinase"/>
    <property type="match status" value="1"/>
</dbReference>
<dbReference type="EnsemblMetazoa" id="XM_021060158.1">
    <property type="protein sequence ID" value="XP_020915817.1"/>
    <property type="gene ID" value="LOC110253272"/>
</dbReference>
<dbReference type="SMART" id="SM00220">
    <property type="entry name" value="S_TKc"/>
    <property type="match status" value="1"/>
</dbReference>
<dbReference type="RefSeq" id="XP_020915817.1">
    <property type="nucleotide sequence ID" value="XM_021060158.1"/>
</dbReference>
<dbReference type="OrthoDB" id="4062651at2759"/>
<reference evidence="2" key="1">
    <citation type="submission" date="2022-11" db="UniProtKB">
        <authorList>
            <consortium name="EnsemblMetazoa"/>
        </authorList>
    </citation>
    <scope>IDENTIFICATION</scope>
</reference>
<proteinExistence type="predicted"/>
<dbReference type="Proteomes" id="UP000887567">
    <property type="component" value="Unplaced"/>
</dbReference>
<feature type="domain" description="Protein kinase" evidence="1">
    <location>
        <begin position="28"/>
        <end position="317"/>
    </location>
</feature>
<dbReference type="PROSITE" id="PS00108">
    <property type="entry name" value="PROTEIN_KINASE_ST"/>
    <property type="match status" value="1"/>
</dbReference>
<sequence length="323" mass="36208">MAGTPVHNLQRSVLRDSNSFSPFAIPPSPAMTKLGCGTGVNVYRFNRKSLTHEGLEKSPWAVKKVTKKARSNISERLALEASILKDLKHPNIVGFRALTGNKDGELCLAMEDCHMSLMDLIDERAYLEEHFSYEQVFKVAWSIAKALEYLHVEKKILHGDLKSGNVLIRGDFEAVKLCDFGVALKLKDDLSGLADPKKRYTGSEPWKSKEVLNQDNGGRVCDKTDIFAYGLTIWEMLTLNVPHVDLLADTDTDCSMSGEEEDSEEYLAALGTRPPLTRENFDPSFSTLIDLFHVCTFEDPDKRPSSKAIVQILKPYAEKILRE</sequence>
<protein>
    <recommendedName>
        <fullName evidence="1">Protein kinase domain-containing protein</fullName>
    </recommendedName>
</protein>
<keyword evidence="3" id="KW-1185">Reference proteome</keyword>
<dbReference type="PIRSF" id="PIRSF000654">
    <property type="entry name" value="Integrin-linked_kinase"/>
    <property type="match status" value="1"/>
</dbReference>
<evidence type="ECO:0000259" key="1">
    <source>
        <dbReference type="PROSITE" id="PS50011"/>
    </source>
</evidence>
<dbReference type="InterPro" id="IPR008271">
    <property type="entry name" value="Ser/Thr_kinase_AS"/>
</dbReference>
<evidence type="ECO:0000313" key="3">
    <source>
        <dbReference type="Proteomes" id="UP000887567"/>
    </source>
</evidence>
<accession>A0A913Y697</accession>
<dbReference type="KEGG" id="epa:110253272"/>
<dbReference type="AlphaFoldDB" id="A0A913Y697"/>
<dbReference type="GeneID" id="110253272"/>
<dbReference type="SUPFAM" id="SSF56112">
    <property type="entry name" value="Protein kinase-like (PK-like)"/>
    <property type="match status" value="1"/>
</dbReference>
<dbReference type="GO" id="GO:0005524">
    <property type="term" value="F:ATP binding"/>
    <property type="evidence" value="ECO:0007669"/>
    <property type="project" value="InterPro"/>
</dbReference>
<evidence type="ECO:0000313" key="2">
    <source>
        <dbReference type="EnsemblMetazoa" id="XP_020915817.1"/>
    </source>
</evidence>
<dbReference type="InterPro" id="IPR011009">
    <property type="entry name" value="Kinase-like_dom_sf"/>
</dbReference>
<dbReference type="Gene3D" id="1.10.510.10">
    <property type="entry name" value="Transferase(Phosphotransferase) domain 1"/>
    <property type="match status" value="1"/>
</dbReference>
<dbReference type="PROSITE" id="PS50011">
    <property type="entry name" value="PROTEIN_KINASE_DOM"/>
    <property type="match status" value="1"/>
</dbReference>
<dbReference type="InterPro" id="IPR000719">
    <property type="entry name" value="Prot_kinase_dom"/>
</dbReference>
<dbReference type="OMA" id="MIMDIAH"/>
<organism evidence="2 3">
    <name type="scientific">Exaiptasia diaphana</name>
    <name type="common">Tropical sea anemone</name>
    <name type="synonym">Aiptasia pulchella</name>
    <dbReference type="NCBI Taxonomy" id="2652724"/>
    <lineage>
        <taxon>Eukaryota</taxon>
        <taxon>Metazoa</taxon>
        <taxon>Cnidaria</taxon>
        <taxon>Anthozoa</taxon>
        <taxon>Hexacorallia</taxon>
        <taxon>Actiniaria</taxon>
        <taxon>Aiptasiidae</taxon>
        <taxon>Exaiptasia</taxon>
    </lineage>
</organism>
<dbReference type="GO" id="GO:0004674">
    <property type="term" value="F:protein serine/threonine kinase activity"/>
    <property type="evidence" value="ECO:0007669"/>
    <property type="project" value="TreeGrafter"/>
</dbReference>